<dbReference type="Proteomes" id="UP001434883">
    <property type="component" value="Unassembled WGS sequence"/>
</dbReference>
<keyword evidence="2" id="KW-1185">Reference proteome</keyword>
<evidence type="ECO:0000313" key="2">
    <source>
        <dbReference type="Proteomes" id="UP001434883"/>
    </source>
</evidence>
<sequence length="118" mass="13413">MLNLDVNFTQYGTITKIMLYDLSRALNCHLELQTPETQTRCKHNSVESALHLMITENEFIEAGNGIIKLLDVLETQRTNQLQLHGLYVDYNYFILQETTSAASQQEPSTAFPTWSGST</sequence>
<comment type="caution">
    <text evidence="1">The sequence shown here is derived from an EMBL/GenBank/DDBJ whole genome shotgun (WGS) entry which is preliminary data.</text>
</comment>
<reference evidence="1 2" key="1">
    <citation type="submission" date="2021-06" db="EMBL/GenBank/DDBJ databases">
        <authorList>
            <person name="Palmer J.M."/>
        </authorList>
    </citation>
    <scope>NUCLEOTIDE SEQUENCE [LARGE SCALE GENOMIC DNA]</scope>
    <source>
        <strain evidence="1 2">XC_2019</strain>
        <tissue evidence="1">Muscle</tissue>
    </source>
</reference>
<evidence type="ECO:0000313" key="1">
    <source>
        <dbReference type="EMBL" id="MEQ2209278.1"/>
    </source>
</evidence>
<protein>
    <submittedName>
        <fullName evidence="1">Uncharacterized protein</fullName>
    </submittedName>
</protein>
<proteinExistence type="predicted"/>
<organism evidence="1 2">
    <name type="scientific">Xenoophorus captivus</name>
    <dbReference type="NCBI Taxonomy" id="1517983"/>
    <lineage>
        <taxon>Eukaryota</taxon>
        <taxon>Metazoa</taxon>
        <taxon>Chordata</taxon>
        <taxon>Craniata</taxon>
        <taxon>Vertebrata</taxon>
        <taxon>Euteleostomi</taxon>
        <taxon>Actinopterygii</taxon>
        <taxon>Neopterygii</taxon>
        <taxon>Teleostei</taxon>
        <taxon>Neoteleostei</taxon>
        <taxon>Acanthomorphata</taxon>
        <taxon>Ovalentaria</taxon>
        <taxon>Atherinomorphae</taxon>
        <taxon>Cyprinodontiformes</taxon>
        <taxon>Goodeidae</taxon>
        <taxon>Xenoophorus</taxon>
    </lineage>
</organism>
<accession>A0ABV0RNV4</accession>
<name>A0ABV0RNV4_9TELE</name>
<gene>
    <name evidence="1" type="ORF">XENOCAPTIV_027911</name>
</gene>
<dbReference type="EMBL" id="JAHRIN010051155">
    <property type="protein sequence ID" value="MEQ2209278.1"/>
    <property type="molecule type" value="Genomic_DNA"/>
</dbReference>